<evidence type="ECO:0000256" key="2">
    <source>
        <dbReference type="ARBA" id="ARBA00022723"/>
    </source>
</evidence>
<evidence type="ECO:0000259" key="9">
    <source>
        <dbReference type="Pfam" id="PF07731"/>
    </source>
</evidence>
<comment type="caution">
    <text evidence="11">The sequence shown here is derived from an EMBL/GenBank/DDBJ whole genome shotgun (WGS) entry which is preliminary data.</text>
</comment>
<evidence type="ECO:0000256" key="7">
    <source>
        <dbReference type="SAM" id="SignalP"/>
    </source>
</evidence>
<dbReference type="InterPro" id="IPR045087">
    <property type="entry name" value="Cu-oxidase_fam"/>
</dbReference>
<accession>A0AAV5AAM5</accession>
<dbReference type="InterPro" id="IPR011707">
    <property type="entry name" value="Cu-oxidase-like_N"/>
</dbReference>
<dbReference type="GO" id="GO:0016491">
    <property type="term" value="F:oxidoreductase activity"/>
    <property type="evidence" value="ECO:0007669"/>
    <property type="project" value="UniProtKB-KW"/>
</dbReference>
<dbReference type="InterPro" id="IPR011706">
    <property type="entry name" value="Cu-oxidase_C"/>
</dbReference>
<dbReference type="Pfam" id="PF07731">
    <property type="entry name" value="Cu-oxidase_2"/>
    <property type="match status" value="1"/>
</dbReference>
<evidence type="ECO:0000256" key="6">
    <source>
        <dbReference type="ARBA" id="ARBA00023180"/>
    </source>
</evidence>
<evidence type="ECO:0000313" key="12">
    <source>
        <dbReference type="Proteomes" id="UP001050691"/>
    </source>
</evidence>
<reference evidence="11" key="1">
    <citation type="submission" date="2021-10" db="EMBL/GenBank/DDBJ databases">
        <title>De novo Genome Assembly of Clathrus columnatus (Basidiomycota, Fungi) Using Illumina and Nanopore Sequence Data.</title>
        <authorList>
            <person name="Ogiso-Tanaka E."/>
            <person name="Itagaki H."/>
            <person name="Hosoya T."/>
            <person name="Hosaka K."/>
        </authorList>
    </citation>
    <scope>NUCLEOTIDE SEQUENCE</scope>
    <source>
        <strain evidence="11">MO-923</strain>
    </source>
</reference>
<dbReference type="Proteomes" id="UP001050691">
    <property type="component" value="Unassembled WGS sequence"/>
</dbReference>
<feature type="domain" description="Plastocyanin-like" evidence="8">
    <location>
        <begin position="144"/>
        <end position="260"/>
    </location>
</feature>
<keyword evidence="2" id="KW-0479">Metal-binding</keyword>
<dbReference type="PROSITE" id="PS00079">
    <property type="entry name" value="MULTICOPPER_OXIDASE1"/>
    <property type="match status" value="1"/>
</dbReference>
<organism evidence="11 12">
    <name type="scientific">Clathrus columnatus</name>
    <dbReference type="NCBI Taxonomy" id="1419009"/>
    <lineage>
        <taxon>Eukaryota</taxon>
        <taxon>Fungi</taxon>
        <taxon>Dikarya</taxon>
        <taxon>Basidiomycota</taxon>
        <taxon>Agaricomycotina</taxon>
        <taxon>Agaricomycetes</taxon>
        <taxon>Phallomycetidae</taxon>
        <taxon>Phallales</taxon>
        <taxon>Clathraceae</taxon>
        <taxon>Clathrus</taxon>
    </lineage>
</organism>
<keyword evidence="6" id="KW-0325">Glycoprotein</keyword>
<evidence type="ECO:0000256" key="1">
    <source>
        <dbReference type="ARBA" id="ARBA00010609"/>
    </source>
</evidence>
<keyword evidence="3" id="KW-0560">Oxidoreductase</keyword>
<evidence type="ECO:0000256" key="4">
    <source>
        <dbReference type="ARBA" id="ARBA00023008"/>
    </source>
</evidence>
<dbReference type="PANTHER" id="PTHR11709">
    <property type="entry name" value="MULTI-COPPER OXIDASE"/>
    <property type="match status" value="1"/>
</dbReference>
<keyword evidence="5" id="KW-1015">Disulfide bond</keyword>
<dbReference type="InterPro" id="IPR002355">
    <property type="entry name" value="Cu_oxidase_Cu_BS"/>
</dbReference>
<dbReference type="AlphaFoldDB" id="A0AAV5AAM5"/>
<dbReference type="Gene3D" id="2.60.40.420">
    <property type="entry name" value="Cupredoxins - blue copper proteins"/>
    <property type="match status" value="3"/>
</dbReference>
<evidence type="ECO:0008006" key="13">
    <source>
        <dbReference type="Google" id="ProtNLM"/>
    </source>
</evidence>
<comment type="similarity">
    <text evidence="1">Belongs to the multicopper oxidase family.</text>
</comment>
<dbReference type="GO" id="GO:0005507">
    <property type="term" value="F:copper ion binding"/>
    <property type="evidence" value="ECO:0007669"/>
    <property type="project" value="InterPro"/>
</dbReference>
<dbReference type="InterPro" id="IPR001117">
    <property type="entry name" value="Cu-oxidase_2nd"/>
</dbReference>
<gene>
    <name evidence="11" type="ORF">Clacol_004974</name>
</gene>
<evidence type="ECO:0000259" key="10">
    <source>
        <dbReference type="Pfam" id="PF07732"/>
    </source>
</evidence>
<evidence type="ECO:0000256" key="5">
    <source>
        <dbReference type="ARBA" id="ARBA00023157"/>
    </source>
</evidence>
<dbReference type="Pfam" id="PF00394">
    <property type="entry name" value="Cu-oxidase"/>
    <property type="match status" value="1"/>
</dbReference>
<proteinExistence type="inferred from homology"/>
<dbReference type="PROSITE" id="PS00080">
    <property type="entry name" value="MULTICOPPER_OXIDASE2"/>
    <property type="match status" value="1"/>
</dbReference>
<evidence type="ECO:0000313" key="11">
    <source>
        <dbReference type="EMBL" id="GJJ10747.1"/>
    </source>
</evidence>
<dbReference type="SUPFAM" id="SSF49503">
    <property type="entry name" value="Cupredoxins"/>
    <property type="match status" value="3"/>
</dbReference>
<evidence type="ECO:0000256" key="3">
    <source>
        <dbReference type="ARBA" id="ARBA00023002"/>
    </source>
</evidence>
<dbReference type="Pfam" id="PF07732">
    <property type="entry name" value="Cu-oxidase_3"/>
    <property type="match status" value="1"/>
</dbReference>
<dbReference type="FunFam" id="2.60.40.420:FF:000045">
    <property type="entry name" value="Laccase 2"/>
    <property type="match status" value="1"/>
</dbReference>
<protein>
    <recommendedName>
        <fullName evidence="13">Laccase</fullName>
    </recommendedName>
</protein>
<sequence length="533" mass="58712">MLPFTKLFTFTLLGLIGLNQAAVVTQKWTLANRIISPDGYNRSAALVNGQYPGPLLKFNKGDTGLIQLNNHLTDPTMRRSTSIHWHGIFQHRNAEYVEVALILRTYKLNSSTETTDRHLSLNALLLHNDPHDPNKHLYDVDDDTTVITLSDWYHETALNLEKAWFAGAPEPVPDSGLINSAGRYVNGSLVPRTRINVQKGKRYRLRLSPPSKVKLKSGQFNVSIQNHRMTVIEADGIAVKPYVVDSLPILPAQRYSVVVSNPSILDIAVPNGMIAYSDSLQGSALNRQSSVLQPHEIIRTVSDLYVDYLSLVSISQKSCLVNGTDTFAVLHYAGASSGEPTTSQPLINPGAYGGSSPPDQLFNFTFGTNASNGDLWFINNIQYQPPKLPTLLNILTHANPTFGTNEHTLTLKPNATIEIAFIGGRGHPFHLHGHVFDIIQSADGGPPNYKNPPRRDTVSSGGTTVAPVRIRFRTDNPGPWFLHCHIEWHLEAGLAAVFAEDPSGIRSGPKSVRPDSQWAQLCNIYNKLPPALQ</sequence>
<keyword evidence="7" id="KW-0732">Signal</keyword>
<dbReference type="InterPro" id="IPR033138">
    <property type="entry name" value="Cu_oxidase_CS"/>
</dbReference>
<feature type="chain" id="PRO_5043551377" description="Laccase" evidence="7">
    <location>
        <begin position="22"/>
        <end position="533"/>
    </location>
</feature>
<dbReference type="CDD" id="cd13903">
    <property type="entry name" value="CuRO_3_Tv-LCC_like"/>
    <property type="match status" value="1"/>
</dbReference>
<name>A0AAV5AAM5_9AGAM</name>
<feature type="domain" description="Plastocyanin-like" evidence="10">
    <location>
        <begin position="34"/>
        <end position="93"/>
    </location>
</feature>
<dbReference type="PANTHER" id="PTHR11709:SF511">
    <property type="entry name" value="LACCASE"/>
    <property type="match status" value="1"/>
</dbReference>
<feature type="domain" description="Plastocyanin-like" evidence="9">
    <location>
        <begin position="384"/>
        <end position="502"/>
    </location>
</feature>
<dbReference type="InterPro" id="IPR008972">
    <property type="entry name" value="Cupredoxin"/>
</dbReference>
<feature type="signal peptide" evidence="7">
    <location>
        <begin position="1"/>
        <end position="21"/>
    </location>
</feature>
<keyword evidence="4" id="KW-0186">Copper</keyword>
<evidence type="ECO:0000259" key="8">
    <source>
        <dbReference type="Pfam" id="PF00394"/>
    </source>
</evidence>
<dbReference type="EMBL" id="BPWL01000005">
    <property type="protein sequence ID" value="GJJ10747.1"/>
    <property type="molecule type" value="Genomic_DNA"/>
</dbReference>
<keyword evidence="12" id="KW-1185">Reference proteome</keyword>